<keyword evidence="6 7" id="KW-0472">Membrane</keyword>
<evidence type="ECO:0000256" key="2">
    <source>
        <dbReference type="ARBA" id="ARBA00005876"/>
    </source>
</evidence>
<keyword evidence="7" id="KW-0406">Ion transport</keyword>
<dbReference type="GO" id="GO:0006355">
    <property type="term" value="P:regulation of DNA-templated transcription"/>
    <property type="evidence" value="ECO:0007669"/>
    <property type="project" value="TreeGrafter"/>
</dbReference>
<accession>A0A9D3MPZ3</accession>
<dbReference type="GO" id="GO:0005637">
    <property type="term" value="C:nuclear inner membrane"/>
    <property type="evidence" value="ECO:0007669"/>
    <property type="project" value="TreeGrafter"/>
</dbReference>
<comment type="caution">
    <text evidence="9">The sequence shown here is derived from an EMBL/GenBank/DDBJ whole genome shotgun (WGS) entry which is preliminary data.</text>
</comment>
<dbReference type="GO" id="GO:0006813">
    <property type="term" value="P:potassium ion transport"/>
    <property type="evidence" value="ECO:0007669"/>
    <property type="project" value="InterPro"/>
</dbReference>
<keyword evidence="5 7" id="KW-1133">Transmembrane helix</keyword>
<reference evidence="9" key="1">
    <citation type="submission" date="2021-01" db="EMBL/GenBank/DDBJ databases">
        <title>A chromosome-scale assembly of European eel, Anguilla anguilla.</title>
        <authorList>
            <person name="Henkel C."/>
            <person name="Jong-Raadsen S.A."/>
            <person name="Dufour S."/>
            <person name="Weltzien F.-A."/>
            <person name="Palstra A.P."/>
            <person name="Pelster B."/>
            <person name="Spaink H.P."/>
            <person name="Van Den Thillart G.E."/>
            <person name="Jansen H."/>
            <person name="Zahm M."/>
            <person name="Klopp C."/>
            <person name="Cedric C."/>
            <person name="Louis A."/>
            <person name="Berthelot C."/>
            <person name="Parey E."/>
            <person name="Roest Crollius H."/>
            <person name="Montfort J."/>
            <person name="Robinson-Rechavi M."/>
            <person name="Bucao C."/>
            <person name="Bouchez O."/>
            <person name="Gislard M."/>
            <person name="Lluch J."/>
            <person name="Milhes M."/>
            <person name="Lampietro C."/>
            <person name="Lopez Roques C."/>
            <person name="Donnadieu C."/>
            <person name="Braasch I."/>
            <person name="Desvignes T."/>
            <person name="Postlethwait J."/>
            <person name="Bobe J."/>
            <person name="Guiguen Y."/>
            <person name="Dirks R."/>
        </authorList>
    </citation>
    <scope>NUCLEOTIDE SEQUENCE</scope>
    <source>
        <strain evidence="9">Tag_6206</strain>
        <tissue evidence="9">Liver</tissue>
    </source>
</reference>
<gene>
    <name evidence="9" type="ORF">ANANG_G00056420</name>
</gene>
<dbReference type="EMBL" id="JAFIRN010000003">
    <property type="protein sequence ID" value="KAG5851871.1"/>
    <property type="molecule type" value="Genomic_DNA"/>
</dbReference>
<dbReference type="Gene3D" id="2.60.40.1660">
    <property type="entry name" value="Na, k-atpase alpha subunit"/>
    <property type="match status" value="1"/>
</dbReference>
<name>A0A9D3MPZ3_ANGAN</name>
<dbReference type="PANTHER" id="PTHR11523:SF12">
    <property type="entry name" value="PROTEIN ATP1B4"/>
    <property type="match status" value="1"/>
</dbReference>
<evidence type="ECO:0000256" key="3">
    <source>
        <dbReference type="ARBA" id="ARBA00022692"/>
    </source>
</evidence>
<dbReference type="InterPro" id="IPR038702">
    <property type="entry name" value="Na/K_ATPase_sub_beta_sf"/>
</dbReference>
<evidence type="ECO:0000256" key="4">
    <source>
        <dbReference type="ARBA" id="ARBA00022968"/>
    </source>
</evidence>
<proteinExistence type="inferred from homology"/>
<comment type="function">
    <text evidence="7">This is the non-catalytic component of the active enzyme, which catalyzes the hydrolysis of ATP coupled with the exchange of Na(+) and K(+) ions across the plasma membrane.</text>
</comment>
<dbReference type="PANTHER" id="PTHR11523">
    <property type="entry name" value="SODIUM/POTASSIUM-DEPENDENT ATPASE BETA SUBUNIT"/>
    <property type="match status" value="1"/>
</dbReference>
<dbReference type="GO" id="GO:0006814">
    <property type="term" value="P:sodium ion transport"/>
    <property type="evidence" value="ECO:0007669"/>
    <property type="project" value="InterPro"/>
</dbReference>
<protein>
    <recommendedName>
        <fullName evidence="7">Sodium/potassium-transporting ATPase subunit beta</fullName>
    </recommendedName>
</protein>
<evidence type="ECO:0000313" key="10">
    <source>
        <dbReference type="Proteomes" id="UP001044222"/>
    </source>
</evidence>
<feature type="region of interest" description="Disordered" evidence="8">
    <location>
        <begin position="21"/>
        <end position="47"/>
    </location>
</feature>
<evidence type="ECO:0000313" key="9">
    <source>
        <dbReference type="EMBL" id="KAG5851871.1"/>
    </source>
</evidence>
<comment type="similarity">
    <text evidence="2 7">Belongs to the X(+)/potassium ATPases subunit beta family.</text>
</comment>
<dbReference type="AlphaFoldDB" id="A0A9D3MPZ3"/>
<evidence type="ECO:0000256" key="5">
    <source>
        <dbReference type="ARBA" id="ARBA00022989"/>
    </source>
</evidence>
<comment type="subcellular location">
    <subcellularLocation>
        <location evidence="1">Membrane</location>
        <topology evidence="1">Single-pass type II membrane protein</topology>
    </subcellularLocation>
</comment>
<evidence type="ECO:0000256" key="6">
    <source>
        <dbReference type="ARBA" id="ARBA00023136"/>
    </source>
</evidence>
<evidence type="ECO:0000256" key="7">
    <source>
        <dbReference type="RuleBase" id="RU362099"/>
    </source>
</evidence>
<organism evidence="9 10">
    <name type="scientific">Anguilla anguilla</name>
    <name type="common">European freshwater eel</name>
    <name type="synonym">Muraena anguilla</name>
    <dbReference type="NCBI Taxonomy" id="7936"/>
    <lineage>
        <taxon>Eukaryota</taxon>
        <taxon>Metazoa</taxon>
        <taxon>Chordata</taxon>
        <taxon>Craniata</taxon>
        <taxon>Vertebrata</taxon>
        <taxon>Euteleostomi</taxon>
        <taxon>Actinopterygii</taxon>
        <taxon>Neopterygii</taxon>
        <taxon>Teleostei</taxon>
        <taxon>Anguilliformes</taxon>
        <taxon>Anguillidae</taxon>
        <taxon>Anguilla</taxon>
    </lineage>
</organism>
<dbReference type="NCBIfam" id="TIGR01107">
    <property type="entry name" value="Na_K_ATPase_bet"/>
    <property type="match status" value="1"/>
</dbReference>
<dbReference type="GO" id="GO:0005890">
    <property type="term" value="C:sodium:potassium-exchanging ATPase complex"/>
    <property type="evidence" value="ECO:0007669"/>
    <property type="project" value="InterPro"/>
</dbReference>
<dbReference type="Pfam" id="PF00287">
    <property type="entry name" value="Na_K-ATPase"/>
    <property type="match status" value="1"/>
</dbReference>
<keyword evidence="3 7" id="KW-0812">Transmembrane</keyword>
<evidence type="ECO:0000256" key="8">
    <source>
        <dbReference type="SAM" id="MobiDB-lite"/>
    </source>
</evidence>
<keyword evidence="10" id="KW-1185">Reference proteome</keyword>
<keyword evidence="7" id="KW-0813">Transport</keyword>
<evidence type="ECO:0000256" key="1">
    <source>
        <dbReference type="ARBA" id="ARBA00004606"/>
    </source>
</evidence>
<dbReference type="Proteomes" id="UP001044222">
    <property type="component" value="Unassembled WGS sequence"/>
</dbReference>
<dbReference type="InterPro" id="IPR000402">
    <property type="entry name" value="Na/K_ATPase_sub_beta"/>
</dbReference>
<keyword evidence="4" id="KW-0735">Signal-anchor</keyword>
<feature type="transmembrane region" description="Helical" evidence="7">
    <location>
        <begin position="98"/>
        <end position="123"/>
    </location>
</feature>
<sequence length="344" mass="39365">MMESNLTRDLAEDQLHAYCLPNADGETERKQEVTQEEEEVEEAIEHNPLETEDLNFDKWKPKPKPKRTCRQIMADVKKFLWNPESQEFMGRSGRSWSLILLFYASLYVFLAAMFAACMWALMWSISPYNPTYNDRVVPPGMTMSPRGDGFHITFNASDRSSWESYVEALENYLEPYNDSTQELRNIACTQDAYFLQQEKEEDAEVKACQFKRSWLGDCSGLQDPDFGYSQGKPCIVLQMNRILGYLPGYGTPVNVSCALKRGGPEILGDIEFYPKNYFSLMYYPYYGKLKHVNYTSPVIAVRFEGVQLDTHLRVRCQLHGKGIVNDSPTDPFLGGVSFSLEVGA</sequence>